<dbReference type="SMART" id="SM00829">
    <property type="entry name" value="PKS_ER"/>
    <property type="match status" value="1"/>
</dbReference>
<dbReference type="GO" id="GO:0016491">
    <property type="term" value="F:oxidoreductase activity"/>
    <property type="evidence" value="ECO:0007669"/>
    <property type="project" value="InterPro"/>
</dbReference>
<dbReference type="RefSeq" id="WP_122320465.1">
    <property type="nucleotide sequence ID" value="NZ_RBRY01000029.1"/>
</dbReference>
<dbReference type="SUPFAM" id="SSF51735">
    <property type="entry name" value="NAD(P)-binding Rossmann-fold domains"/>
    <property type="match status" value="1"/>
</dbReference>
<protein>
    <submittedName>
        <fullName evidence="2">Alcohol dehydrogenase</fullName>
    </submittedName>
</protein>
<dbReference type="InterPro" id="IPR036291">
    <property type="entry name" value="NAD(P)-bd_dom_sf"/>
</dbReference>
<dbReference type="InterPro" id="IPR020843">
    <property type="entry name" value="ER"/>
</dbReference>
<dbReference type="Pfam" id="PF08240">
    <property type="entry name" value="ADH_N"/>
    <property type="match status" value="1"/>
</dbReference>
<dbReference type="EMBL" id="RBRY01000029">
    <property type="protein sequence ID" value="RMR61840.1"/>
    <property type="molecule type" value="Genomic_DNA"/>
</dbReference>
<dbReference type="InterPro" id="IPR011032">
    <property type="entry name" value="GroES-like_sf"/>
</dbReference>
<evidence type="ECO:0000259" key="1">
    <source>
        <dbReference type="SMART" id="SM00829"/>
    </source>
</evidence>
<proteinExistence type="predicted"/>
<evidence type="ECO:0000313" key="3">
    <source>
        <dbReference type="Proteomes" id="UP000278332"/>
    </source>
</evidence>
<gene>
    <name evidence="2" type="ORF">ALP84_02529</name>
</gene>
<accession>A0A3M4WCL7</accession>
<dbReference type="CDD" id="cd08276">
    <property type="entry name" value="MDR7"/>
    <property type="match status" value="1"/>
</dbReference>
<dbReference type="SUPFAM" id="SSF50129">
    <property type="entry name" value="GroES-like"/>
    <property type="match status" value="1"/>
</dbReference>
<dbReference type="AlphaFoldDB" id="A0A3M4WCL7"/>
<comment type="caution">
    <text evidence="2">The sequence shown here is derived from an EMBL/GenBank/DDBJ whole genome shotgun (WGS) entry which is preliminary data.</text>
</comment>
<reference evidence="2 3" key="1">
    <citation type="submission" date="2018-08" db="EMBL/GenBank/DDBJ databases">
        <title>Recombination of ecologically and evolutionarily significant loci maintains genetic cohesion in the Pseudomonas syringae species complex.</title>
        <authorList>
            <person name="Dillon M."/>
            <person name="Thakur S."/>
            <person name="Almeida R.N.D."/>
            <person name="Weir B.S."/>
            <person name="Guttman D.S."/>
        </authorList>
    </citation>
    <scope>NUCLEOTIDE SEQUENCE [LARGE SCALE GENOMIC DNA]</scope>
    <source>
        <strain evidence="2 3">ICMP 6917</strain>
    </source>
</reference>
<dbReference type="InterPro" id="IPR052711">
    <property type="entry name" value="Zinc_ADH-like"/>
</dbReference>
<dbReference type="Gene3D" id="3.90.180.10">
    <property type="entry name" value="Medium-chain alcohol dehydrogenases, catalytic domain"/>
    <property type="match status" value="1"/>
</dbReference>
<dbReference type="Proteomes" id="UP000278332">
    <property type="component" value="Unassembled WGS sequence"/>
</dbReference>
<evidence type="ECO:0000313" key="2">
    <source>
        <dbReference type="EMBL" id="RMR61840.1"/>
    </source>
</evidence>
<name>A0A3M4WCL7_PSECI</name>
<dbReference type="InterPro" id="IPR013154">
    <property type="entry name" value="ADH-like_N"/>
</dbReference>
<dbReference type="PANTHER" id="PTHR45033">
    <property type="match status" value="1"/>
</dbReference>
<organism evidence="2 3">
    <name type="scientific">Pseudomonas cichorii</name>
    <dbReference type="NCBI Taxonomy" id="36746"/>
    <lineage>
        <taxon>Bacteria</taxon>
        <taxon>Pseudomonadati</taxon>
        <taxon>Pseudomonadota</taxon>
        <taxon>Gammaproteobacteria</taxon>
        <taxon>Pseudomonadales</taxon>
        <taxon>Pseudomonadaceae</taxon>
        <taxon>Pseudomonas</taxon>
    </lineage>
</organism>
<feature type="domain" description="Enoyl reductase (ER)" evidence="1">
    <location>
        <begin position="17"/>
        <end position="336"/>
    </location>
</feature>
<dbReference type="InterPro" id="IPR013149">
    <property type="entry name" value="ADH-like_C"/>
</dbReference>
<sequence length="338" mass="36308">MSSEANKSRAFTFDKIGSVDALKRGEAPIPTLGPGEVLVRVRASSLNYRDVIILDGHYFLPAPAGRIPLSDGAGEIVAIAPDVTRFSVGDRVTNSFFPDLIDGPYTGKHLHYNIDVDGWLTDYRAIDAEYLTHITDSLSFEEAATLPCAGVTAWTALKGVKPGDTVLTQGTGGVSLFAIQIAKALGARVIATTSSDTKAERLKALGADETINYKDQPEWSQQVRELTDGNGANRIVEVGGAGTLEQSAKSIAVGGQVTLVGALSGLQGGVEFMTMFMSQARYQPIAIGSRNDLDDLIRFITQHDIHPVIDSTWDFDDAKLGIERLVTRNVFGKVVIKN</sequence>
<dbReference type="PANTHER" id="PTHR45033:SF2">
    <property type="entry name" value="ZINC-TYPE ALCOHOL DEHYDROGENASE-LIKE PROTEIN C1773.06C"/>
    <property type="match status" value="1"/>
</dbReference>
<dbReference type="Pfam" id="PF00107">
    <property type="entry name" value="ADH_zinc_N"/>
    <property type="match status" value="1"/>
</dbReference>
<dbReference type="Gene3D" id="3.40.50.720">
    <property type="entry name" value="NAD(P)-binding Rossmann-like Domain"/>
    <property type="match status" value="1"/>
</dbReference>